<dbReference type="PANTHER" id="PTHR46913:SF1">
    <property type="entry name" value="RING-H2 FINGER PROTEIN ATL16"/>
    <property type="match status" value="1"/>
</dbReference>
<evidence type="ECO:0000256" key="10">
    <source>
        <dbReference type="ARBA" id="ARBA00022833"/>
    </source>
</evidence>
<proteinExistence type="predicted"/>
<dbReference type="GO" id="GO:0016567">
    <property type="term" value="P:protein ubiquitination"/>
    <property type="evidence" value="ECO:0007669"/>
    <property type="project" value="InterPro"/>
</dbReference>
<keyword evidence="8 13" id="KW-0863">Zinc-finger</keyword>
<dbReference type="EMBL" id="MVGT01003328">
    <property type="protein sequence ID" value="OVA04262.1"/>
    <property type="molecule type" value="Genomic_DNA"/>
</dbReference>
<dbReference type="InterPro" id="IPR001841">
    <property type="entry name" value="Znf_RING"/>
</dbReference>
<evidence type="ECO:0000256" key="6">
    <source>
        <dbReference type="ARBA" id="ARBA00022692"/>
    </source>
</evidence>
<comment type="subcellular location">
    <subcellularLocation>
        <location evidence="2">Membrane</location>
        <topology evidence="2">Single-pass membrane protein</topology>
    </subcellularLocation>
</comment>
<evidence type="ECO:0000256" key="8">
    <source>
        <dbReference type="ARBA" id="ARBA00022771"/>
    </source>
</evidence>
<dbReference type="Proteomes" id="UP000195402">
    <property type="component" value="Unassembled WGS sequence"/>
</dbReference>
<feature type="transmembrane region" description="Helical" evidence="14">
    <location>
        <begin position="12"/>
        <end position="38"/>
    </location>
</feature>
<evidence type="ECO:0000256" key="2">
    <source>
        <dbReference type="ARBA" id="ARBA00004167"/>
    </source>
</evidence>
<evidence type="ECO:0000313" key="17">
    <source>
        <dbReference type="Proteomes" id="UP000195402"/>
    </source>
</evidence>
<dbReference type="InterPro" id="IPR013083">
    <property type="entry name" value="Znf_RING/FYVE/PHD"/>
</dbReference>
<evidence type="ECO:0000256" key="14">
    <source>
        <dbReference type="SAM" id="Phobius"/>
    </source>
</evidence>
<dbReference type="SMART" id="SM00184">
    <property type="entry name" value="RING"/>
    <property type="match status" value="1"/>
</dbReference>
<reference evidence="16 17" key="1">
    <citation type="journal article" date="2017" name="Mol. Plant">
        <title>The Genome of Medicinal Plant Macleaya cordata Provides New Insights into Benzylisoquinoline Alkaloids Metabolism.</title>
        <authorList>
            <person name="Liu X."/>
            <person name="Liu Y."/>
            <person name="Huang P."/>
            <person name="Ma Y."/>
            <person name="Qing Z."/>
            <person name="Tang Q."/>
            <person name="Cao H."/>
            <person name="Cheng P."/>
            <person name="Zheng Y."/>
            <person name="Yuan Z."/>
            <person name="Zhou Y."/>
            <person name="Liu J."/>
            <person name="Tang Z."/>
            <person name="Zhuo Y."/>
            <person name="Zhang Y."/>
            <person name="Yu L."/>
            <person name="Huang J."/>
            <person name="Yang P."/>
            <person name="Peng Q."/>
            <person name="Zhang J."/>
            <person name="Jiang W."/>
            <person name="Zhang Z."/>
            <person name="Lin K."/>
            <person name="Ro D.K."/>
            <person name="Chen X."/>
            <person name="Xiong X."/>
            <person name="Shang Y."/>
            <person name="Huang S."/>
            <person name="Zeng J."/>
        </authorList>
    </citation>
    <scope>NUCLEOTIDE SEQUENCE [LARGE SCALE GENOMIC DNA]</scope>
    <source>
        <strain evidence="17">cv. BLH2017</strain>
        <tissue evidence="16">Root</tissue>
    </source>
</reference>
<sequence>MSHRRNDLQFKIINAILLMAMILLFVVSILVLLIYLYIKCILKRRQARHRQIATIQQLGVGAMHLAQPPKLGLEPSVIASLPIFVYKQTDESSGGGGVECAVCLGNLEEEEIARVLPSCNHTFHATCIDLWLMSHSTCPICRTEADPRAHSNVVIAVEAAQPSDSSVIS</sequence>
<dbReference type="GO" id="GO:0008270">
    <property type="term" value="F:zinc ion binding"/>
    <property type="evidence" value="ECO:0007669"/>
    <property type="project" value="UniProtKB-KW"/>
</dbReference>
<dbReference type="GO" id="GO:0016020">
    <property type="term" value="C:membrane"/>
    <property type="evidence" value="ECO:0007669"/>
    <property type="project" value="UniProtKB-SubCell"/>
</dbReference>
<comment type="caution">
    <text evidence="16">The sequence shown here is derived from an EMBL/GenBank/DDBJ whole genome shotgun (WGS) entry which is preliminary data.</text>
</comment>
<dbReference type="PANTHER" id="PTHR46913">
    <property type="entry name" value="RING-H2 FINGER PROTEIN ATL16"/>
    <property type="match status" value="1"/>
</dbReference>
<keyword evidence="12 14" id="KW-0472">Membrane</keyword>
<dbReference type="STRING" id="56857.A0A200Q1B1"/>
<dbReference type="Gene3D" id="3.30.40.10">
    <property type="entry name" value="Zinc/RING finger domain, C3HC4 (zinc finger)"/>
    <property type="match status" value="1"/>
</dbReference>
<dbReference type="EC" id="2.3.2.27" evidence="4"/>
<keyword evidence="7" id="KW-0479">Metal-binding</keyword>
<evidence type="ECO:0000256" key="9">
    <source>
        <dbReference type="ARBA" id="ARBA00022786"/>
    </source>
</evidence>
<evidence type="ECO:0000256" key="4">
    <source>
        <dbReference type="ARBA" id="ARBA00012483"/>
    </source>
</evidence>
<dbReference type="CDD" id="cd16461">
    <property type="entry name" value="RING-H2_EL5-like"/>
    <property type="match status" value="1"/>
</dbReference>
<protein>
    <recommendedName>
        <fullName evidence="4">RING-type E3 ubiquitin transferase</fullName>
        <ecNumber evidence="4">2.3.2.27</ecNumber>
    </recommendedName>
</protein>
<keyword evidence="6 14" id="KW-0812">Transmembrane</keyword>
<dbReference type="InParanoid" id="A0A200Q1B1"/>
<keyword evidence="5" id="KW-0808">Transferase</keyword>
<dbReference type="InterPro" id="IPR044600">
    <property type="entry name" value="ATL1/ATL16-like"/>
</dbReference>
<evidence type="ECO:0000259" key="15">
    <source>
        <dbReference type="PROSITE" id="PS50089"/>
    </source>
</evidence>
<gene>
    <name evidence="16" type="ORF">BVC80_1623g7</name>
</gene>
<evidence type="ECO:0000313" key="16">
    <source>
        <dbReference type="EMBL" id="OVA04262.1"/>
    </source>
</evidence>
<keyword evidence="11 14" id="KW-1133">Transmembrane helix</keyword>
<evidence type="ECO:0000256" key="1">
    <source>
        <dbReference type="ARBA" id="ARBA00000900"/>
    </source>
</evidence>
<evidence type="ECO:0000256" key="12">
    <source>
        <dbReference type="ARBA" id="ARBA00023136"/>
    </source>
</evidence>
<comment type="catalytic activity">
    <reaction evidence="1">
        <text>S-ubiquitinyl-[E2 ubiquitin-conjugating enzyme]-L-cysteine + [acceptor protein]-L-lysine = [E2 ubiquitin-conjugating enzyme]-L-cysteine + N(6)-ubiquitinyl-[acceptor protein]-L-lysine.</text>
        <dbReference type="EC" id="2.3.2.27"/>
    </reaction>
</comment>
<evidence type="ECO:0000256" key="5">
    <source>
        <dbReference type="ARBA" id="ARBA00022679"/>
    </source>
</evidence>
<keyword evidence="9" id="KW-0833">Ubl conjugation pathway</keyword>
<dbReference type="Pfam" id="PF13639">
    <property type="entry name" value="zf-RING_2"/>
    <property type="match status" value="1"/>
</dbReference>
<dbReference type="FunFam" id="3.30.40.10:FF:000187">
    <property type="entry name" value="E3 ubiquitin-protein ligase ATL6"/>
    <property type="match status" value="1"/>
</dbReference>
<dbReference type="AlphaFoldDB" id="A0A200Q1B1"/>
<evidence type="ECO:0000256" key="3">
    <source>
        <dbReference type="ARBA" id="ARBA00004906"/>
    </source>
</evidence>
<feature type="domain" description="RING-type" evidence="15">
    <location>
        <begin position="100"/>
        <end position="142"/>
    </location>
</feature>
<dbReference type="GO" id="GO:0061630">
    <property type="term" value="F:ubiquitin protein ligase activity"/>
    <property type="evidence" value="ECO:0007669"/>
    <property type="project" value="UniProtKB-EC"/>
</dbReference>
<keyword evidence="10" id="KW-0862">Zinc</keyword>
<dbReference type="OrthoDB" id="8062037at2759"/>
<name>A0A200Q1B1_MACCD</name>
<evidence type="ECO:0000256" key="11">
    <source>
        <dbReference type="ARBA" id="ARBA00022989"/>
    </source>
</evidence>
<evidence type="ECO:0000256" key="7">
    <source>
        <dbReference type="ARBA" id="ARBA00022723"/>
    </source>
</evidence>
<dbReference type="PROSITE" id="PS50089">
    <property type="entry name" value="ZF_RING_2"/>
    <property type="match status" value="1"/>
</dbReference>
<comment type="pathway">
    <text evidence="3">Protein modification; protein ubiquitination.</text>
</comment>
<keyword evidence="17" id="KW-1185">Reference proteome</keyword>
<dbReference type="SUPFAM" id="SSF57850">
    <property type="entry name" value="RING/U-box"/>
    <property type="match status" value="1"/>
</dbReference>
<evidence type="ECO:0000256" key="13">
    <source>
        <dbReference type="PROSITE-ProRule" id="PRU00175"/>
    </source>
</evidence>
<organism evidence="16 17">
    <name type="scientific">Macleaya cordata</name>
    <name type="common">Five-seeded plume-poppy</name>
    <name type="synonym">Bocconia cordata</name>
    <dbReference type="NCBI Taxonomy" id="56857"/>
    <lineage>
        <taxon>Eukaryota</taxon>
        <taxon>Viridiplantae</taxon>
        <taxon>Streptophyta</taxon>
        <taxon>Embryophyta</taxon>
        <taxon>Tracheophyta</taxon>
        <taxon>Spermatophyta</taxon>
        <taxon>Magnoliopsida</taxon>
        <taxon>Ranunculales</taxon>
        <taxon>Papaveraceae</taxon>
        <taxon>Papaveroideae</taxon>
        <taxon>Macleaya</taxon>
    </lineage>
</organism>
<dbReference type="OMA" id="LLNCKHM"/>
<accession>A0A200Q1B1</accession>